<dbReference type="AlphaFoldDB" id="Q8KDN2"/>
<protein>
    <submittedName>
        <fullName evidence="1">Uncharacterized protein</fullName>
    </submittedName>
</protein>
<evidence type="ECO:0000313" key="1">
    <source>
        <dbReference type="EMBL" id="AAM72248.1"/>
    </source>
</evidence>
<dbReference type="Proteomes" id="UP000001007">
    <property type="component" value="Chromosome"/>
</dbReference>
<keyword evidence="2" id="KW-1185">Reference proteome</keyword>
<gene>
    <name evidence="1" type="ordered locus">CT1014</name>
</gene>
<dbReference type="EMBL" id="AE006470">
    <property type="protein sequence ID" value="AAM72248.1"/>
    <property type="molecule type" value="Genomic_DNA"/>
</dbReference>
<name>Q8KDN2_CHLTE</name>
<reference evidence="1 2" key="1">
    <citation type="journal article" date="2002" name="Proc. Natl. Acad. Sci. U.S.A.">
        <title>The complete genome sequence of Chlorobium tepidum TLS, a photosynthetic, anaerobic, green-sulfur bacterium.</title>
        <authorList>
            <person name="Eisen J.A."/>
            <person name="Nelson K.E."/>
            <person name="Paulsen I.T."/>
            <person name="Heidelberg J.F."/>
            <person name="Wu M."/>
            <person name="Dodson R.J."/>
            <person name="Deboy R."/>
            <person name="Gwinn M.L."/>
            <person name="Nelson W.C."/>
            <person name="Haft D.H."/>
            <person name="Hickey E.K."/>
            <person name="Peterson J.D."/>
            <person name="Durkin A.S."/>
            <person name="Kolonay J.L."/>
            <person name="Yang F."/>
            <person name="Holt I."/>
            <person name="Umayam L.A."/>
            <person name="Mason T."/>
            <person name="Brenner M."/>
            <person name="Shea T.P."/>
            <person name="Parksey D."/>
            <person name="Nierman W.C."/>
            <person name="Feldblyum T.V."/>
            <person name="Hansen C.L."/>
            <person name="Craven M.B."/>
            <person name="Radune D."/>
            <person name="Vamathevan J."/>
            <person name="Khouri H."/>
            <person name="White O."/>
            <person name="Gruber T.M."/>
            <person name="Ketchum K.A."/>
            <person name="Venter J.C."/>
            <person name="Tettelin H."/>
            <person name="Bryant D.A."/>
            <person name="Fraser C.M."/>
        </authorList>
    </citation>
    <scope>NUCLEOTIDE SEQUENCE [LARGE SCALE GENOMIC DNA]</scope>
    <source>
        <strain evidence="2">ATCC 49652 / DSM 12025 / NBRC 103806 / TLS</strain>
    </source>
</reference>
<accession>Q8KDN2</accession>
<sequence>MTFMSVGTLKLKERQALCLRIDAEQIQPVLEGDFEDMELCGLLLGPMERCPKLPVERQGSRQGSDDACRRSPIPVLYLLYRDQMSSSSIVSEWAHWIPALIMEALEASWFRRASTIMTC</sequence>
<organism evidence="1 2">
    <name type="scientific">Chlorobaculum tepidum (strain ATCC 49652 / DSM 12025 / NBRC 103806 / TLS)</name>
    <name type="common">Chlorobium tepidum</name>
    <dbReference type="NCBI Taxonomy" id="194439"/>
    <lineage>
        <taxon>Bacteria</taxon>
        <taxon>Pseudomonadati</taxon>
        <taxon>Chlorobiota</taxon>
        <taxon>Chlorobiia</taxon>
        <taxon>Chlorobiales</taxon>
        <taxon>Chlorobiaceae</taxon>
        <taxon>Chlorobaculum</taxon>
    </lineage>
</organism>
<dbReference type="EnsemblBacteria" id="AAM72248">
    <property type="protein sequence ID" value="AAM72248"/>
    <property type="gene ID" value="CT1014"/>
</dbReference>
<dbReference type="HOGENOM" id="CLU_2057197_0_0_10"/>
<evidence type="ECO:0000313" key="2">
    <source>
        <dbReference type="Proteomes" id="UP000001007"/>
    </source>
</evidence>
<proteinExistence type="predicted"/>
<dbReference type="KEGG" id="cte:CT1014"/>
<dbReference type="STRING" id="194439.CT1014"/>